<keyword evidence="2" id="KW-1185">Reference proteome</keyword>
<proteinExistence type="predicted"/>
<dbReference type="Proteomes" id="UP001281410">
    <property type="component" value="Unassembled WGS sequence"/>
</dbReference>
<evidence type="ECO:0008006" key="3">
    <source>
        <dbReference type="Google" id="ProtNLM"/>
    </source>
</evidence>
<sequence>MGMSNPCSWASFAANKGKLQIGQEEILIYDSPTAHFQMNEDLDYVLTRGPWVIAIQHLVAQKWKPNFVPGEDSIQFILIGVKITKLLMEWIDLDLFWNT</sequence>
<dbReference type="AlphaFoldDB" id="A0AAE0AQL8"/>
<accession>A0AAE0AQL8</accession>
<protein>
    <recommendedName>
        <fullName evidence="3">DUF4283 domain-containing protein</fullName>
    </recommendedName>
</protein>
<comment type="caution">
    <text evidence="1">The sequence shown here is derived from an EMBL/GenBank/DDBJ whole genome shotgun (WGS) entry which is preliminary data.</text>
</comment>
<name>A0AAE0AQL8_9ROSI</name>
<evidence type="ECO:0000313" key="2">
    <source>
        <dbReference type="Proteomes" id="UP001281410"/>
    </source>
</evidence>
<evidence type="ECO:0000313" key="1">
    <source>
        <dbReference type="EMBL" id="KAK3221839.1"/>
    </source>
</evidence>
<organism evidence="1 2">
    <name type="scientific">Dipteronia sinensis</name>
    <dbReference type="NCBI Taxonomy" id="43782"/>
    <lineage>
        <taxon>Eukaryota</taxon>
        <taxon>Viridiplantae</taxon>
        <taxon>Streptophyta</taxon>
        <taxon>Embryophyta</taxon>
        <taxon>Tracheophyta</taxon>
        <taxon>Spermatophyta</taxon>
        <taxon>Magnoliopsida</taxon>
        <taxon>eudicotyledons</taxon>
        <taxon>Gunneridae</taxon>
        <taxon>Pentapetalae</taxon>
        <taxon>rosids</taxon>
        <taxon>malvids</taxon>
        <taxon>Sapindales</taxon>
        <taxon>Sapindaceae</taxon>
        <taxon>Hippocastanoideae</taxon>
        <taxon>Acereae</taxon>
        <taxon>Dipteronia</taxon>
    </lineage>
</organism>
<gene>
    <name evidence="1" type="ORF">Dsin_008864</name>
</gene>
<dbReference type="EMBL" id="JANJYJ010000003">
    <property type="protein sequence ID" value="KAK3221839.1"/>
    <property type="molecule type" value="Genomic_DNA"/>
</dbReference>
<reference evidence="1" key="1">
    <citation type="journal article" date="2023" name="Plant J.">
        <title>Genome sequences and population genomics provide insights into the demographic history, inbreeding, and mutation load of two 'living fossil' tree species of Dipteronia.</title>
        <authorList>
            <person name="Feng Y."/>
            <person name="Comes H.P."/>
            <person name="Chen J."/>
            <person name="Zhu S."/>
            <person name="Lu R."/>
            <person name="Zhang X."/>
            <person name="Li P."/>
            <person name="Qiu J."/>
            <person name="Olsen K.M."/>
            <person name="Qiu Y."/>
        </authorList>
    </citation>
    <scope>NUCLEOTIDE SEQUENCE</scope>
    <source>
        <tissue evidence="1">Leaf</tissue>
    </source>
</reference>